<evidence type="ECO:0000313" key="11">
    <source>
        <dbReference type="Proteomes" id="UP001218218"/>
    </source>
</evidence>
<feature type="region of interest" description="Disordered" evidence="7">
    <location>
        <begin position="361"/>
        <end position="389"/>
    </location>
</feature>
<reference evidence="10" key="1">
    <citation type="submission" date="2023-03" db="EMBL/GenBank/DDBJ databases">
        <title>Massive genome expansion in bonnet fungi (Mycena s.s.) driven by repeated elements and novel gene families across ecological guilds.</title>
        <authorList>
            <consortium name="Lawrence Berkeley National Laboratory"/>
            <person name="Harder C.B."/>
            <person name="Miyauchi S."/>
            <person name="Viragh M."/>
            <person name="Kuo A."/>
            <person name="Thoen E."/>
            <person name="Andreopoulos B."/>
            <person name="Lu D."/>
            <person name="Skrede I."/>
            <person name="Drula E."/>
            <person name="Henrissat B."/>
            <person name="Morin E."/>
            <person name="Kohler A."/>
            <person name="Barry K."/>
            <person name="LaButti K."/>
            <person name="Morin E."/>
            <person name="Salamov A."/>
            <person name="Lipzen A."/>
            <person name="Mereny Z."/>
            <person name="Hegedus B."/>
            <person name="Baldrian P."/>
            <person name="Stursova M."/>
            <person name="Weitz H."/>
            <person name="Taylor A."/>
            <person name="Grigoriev I.V."/>
            <person name="Nagy L.G."/>
            <person name="Martin F."/>
            <person name="Kauserud H."/>
        </authorList>
    </citation>
    <scope>NUCLEOTIDE SEQUENCE</scope>
    <source>
        <strain evidence="10">CBHHK002</strain>
    </source>
</reference>
<name>A0AAD7A019_9AGAR</name>
<dbReference type="SMART" id="SM01268">
    <property type="entry name" value="BTD"/>
    <property type="match status" value="1"/>
</dbReference>
<dbReference type="Gene3D" id="2.60.40.1450">
    <property type="entry name" value="LAG1, DNA binding domain"/>
    <property type="match status" value="1"/>
</dbReference>
<keyword evidence="5" id="KW-0804">Transcription</keyword>
<dbReference type="SUPFAM" id="SSF49417">
    <property type="entry name" value="p53-like transcription factors"/>
    <property type="match status" value="1"/>
</dbReference>
<protein>
    <recommendedName>
        <fullName evidence="12">LAG1-DNAbind-domain-containing protein</fullName>
    </recommendedName>
</protein>
<feature type="region of interest" description="Disordered" evidence="7">
    <location>
        <begin position="44"/>
        <end position="175"/>
    </location>
</feature>
<evidence type="ECO:0000256" key="1">
    <source>
        <dbReference type="ARBA" id="ARBA00004123"/>
    </source>
</evidence>
<dbReference type="SMART" id="SM01267">
    <property type="entry name" value="LAG1_DNAbind"/>
    <property type="match status" value="1"/>
</dbReference>
<feature type="compositionally biased region" description="Pro residues" evidence="7">
    <location>
        <begin position="546"/>
        <end position="563"/>
    </location>
</feature>
<dbReference type="GO" id="GO:0005634">
    <property type="term" value="C:nucleus"/>
    <property type="evidence" value="ECO:0007669"/>
    <property type="project" value="UniProtKB-SubCell"/>
</dbReference>
<dbReference type="Pfam" id="PF09271">
    <property type="entry name" value="LAG1-DNAbind"/>
    <property type="match status" value="1"/>
</dbReference>
<feature type="region of interest" description="Disordered" evidence="7">
    <location>
        <begin position="542"/>
        <end position="564"/>
    </location>
</feature>
<dbReference type="InterPro" id="IPR013783">
    <property type="entry name" value="Ig-like_fold"/>
</dbReference>
<dbReference type="Proteomes" id="UP001218218">
    <property type="component" value="Unassembled WGS sequence"/>
</dbReference>
<evidence type="ECO:0000256" key="4">
    <source>
        <dbReference type="ARBA" id="ARBA00023125"/>
    </source>
</evidence>
<proteinExistence type="inferred from homology"/>
<feature type="compositionally biased region" description="Low complexity" evidence="7">
    <location>
        <begin position="760"/>
        <end position="780"/>
    </location>
</feature>
<dbReference type="InterPro" id="IPR015351">
    <property type="entry name" value="RBP-J/Cbf11/Cbf12_DNA-bd"/>
</dbReference>
<feature type="compositionally biased region" description="Polar residues" evidence="7">
    <location>
        <begin position="369"/>
        <end position="386"/>
    </location>
</feature>
<keyword evidence="11" id="KW-1185">Reference proteome</keyword>
<evidence type="ECO:0000259" key="9">
    <source>
        <dbReference type="SMART" id="SM01268"/>
    </source>
</evidence>
<dbReference type="InterPro" id="IPR015350">
    <property type="entry name" value="Beta-trefoil_DNA-bd_dom"/>
</dbReference>
<dbReference type="AlphaFoldDB" id="A0AAD7A019"/>
<evidence type="ECO:0000256" key="6">
    <source>
        <dbReference type="ARBA" id="ARBA00023242"/>
    </source>
</evidence>
<dbReference type="Gene3D" id="2.60.40.10">
    <property type="entry name" value="Immunoglobulins"/>
    <property type="match status" value="1"/>
</dbReference>
<dbReference type="InterPro" id="IPR008967">
    <property type="entry name" value="p53-like_TF_DNA-bd_sf"/>
</dbReference>
<dbReference type="GO" id="GO:0001228">
    <property type="term" value="F:DNA-binding transcription activator activity, RNA polymerase II-specific"/>
    <property type="evidence" value="ECO:0007669"/>
    <property type="project" value="InterPro"/>
</dbReference>
<evidence type="ECO:0000256" key="7">
    <source>
        <dbReference type="SAM" id="MobiDB-lite"/>
    </source>
</evidence>
<keyword evidence="3" id="KW-0805">Transcription regulation</keyword>
<dbReference type="PANTHER" id="PTHR10665">
    <property type="entry name" value="RECOMBINING BINDING PROTEIN SUPPRESSOR OF HAIRLESS"/>
    <property type="match status" value="1"/>
</dbReference>
<gene>
    <name evidence="10" type="ORF">DFH08DRAFT_745541</name>
</gene>
<keyword evidence="6" id="KW-0539">Nucleus</keyword>
<dbReference type="InterPro" id="IPR036358">
    <property type="entry name" value="BTD_sf"/>
</dbReference>
<dbReference type="SUPFAM" id="SSF110217">
    <property type="entry name" value="DNA-binding protein LAG-1 (CSL)"/>
    <property type="match status" value="1"/>
</dbReference>
<organism evidence="10 11">
    <name type="scientific">Mycena albidolilacea</name>
    <dbReference type="NCBI Taxonomy" id="1033008"/>
    <lineage>
        <taxon>Eukaryota</taxon>
        <taxon>Fungi</taxon>
        <taxon>Dikarya</taxon>
        <taxon>Basidiomycota</taxon>
        <taxon>Agaricomycotina</taxon>
        <taxon>Agaricomycetes</taxon>
        <taxon>Agaricomycetidae</taxon>
        <taxon>Agaricales</taxon>
        <taxon>Marasmiineae</taxon>
        <taxon>Mycenaceae</taxon>
        <taxon>Mycena</taxon>
    </lineage>
</organism>
<accession>A0AAD7A019</accession>
<evidence type="ECO:0000256" key="2">
    <source>
        <dbReference type="ARBA" id="ARBA00009704"/>
    </source>
</evidence>
<evidence type="ECO:0000256" key="5">
    <source>
        <dbReference type="ARBA" id="ARBA00023163"/>
    </source>
</evidence>
<feature type="region of interest" description="Disordered" evidence="7">
    <location>
        <begin position="681"/>
        <end position="780"/>
    </location>
</feature>
<dbReference type="Pfam" id="PF20144">
    <property type="entry name" value="TIG_SUH"/>
    <property type="match status" value="1"/>
</dbReference>
<feature type="compositionally biased region" description="Polar residues" evidence="7">
    <location>
        <begin position="84"/>
        <end position="94"/>
    </location>
</feature>
<sequence length="935" mass="100639">MNPASRTTTDITRWDLADILNPSSAAPRDPARDRKMSLDFPHHHGMYAQSDLDPGFNAHPDGNQAHHAPHPFENPEGHAFGSGYRTNASSSSSLGPPRYGLHSDGMYQSSFGDASYPSNPNPYGDIGSYNSGGKVSPLTPTDPVSGIHHPSPFSNKDYPPNYSDLGPDSRRMPTGNYPSEFGNEDYAFASGNALPHFQDRLPPRFSPDTRFNNHGGHPPPPTNHLNHGGSDMLRSVAPNATHSPYRHESYEEPMPHYGDIRSGLADVDNTLREMNLQPPRPMGSSTDLHTYIRPYLEQYIRTPNRLAFGERTVIVMSSKVAQKSYGTEKRFLCPPPTAIMIGNSWWTEVVRRGDEPKLSPPRVVISISGEPTPQEGSIEWTGSSGKSFDMSDPPTGTTYTGRCVGKQLFISDVDEKKKKVEALVKITAPATDDEPERVIGTFPSRPIKVISKPSKKRQSAKNLELCINHGSTISLFHRLRSQTVSTKYLCVSGSGSSFKGSDGAPLMGLDQRTRSTTPSFIARTASWDPFVMYIVDVNKPAGGIDAPPPPPPQPDYPSPPPNAIPFSNNGSQIPIYYNQTVVLQCLTSGVVSPVLIIRKVDHQTTVVGGGLQEGAKGVADHFCAPAEVCGDPVSQLHKIAFEVYDGARAMPDPGTPGTSGAFLSCMGEKVNTYRPIDGRQWNGAAAGSNSPTMPGSPLSSAPATSEYFHGSTGSAPTSPSASPDFLSNDGGRVKKKRGSTSAGGMSAGITKVGKGRRRPSSAGSVTSTRRGSGSDSGISSGALWQVDIGETSVWTIVGTDQVRYNFYIPPVLFDNQNAPGAFPVPTKPITPFPALVKYLPPDRAAEAPKHHAQGARSVLSKPNPHASKMLTVYGENFSKTDPVSVFFGADPSPFVEVRCNEVLGCLPPDAQTSKRRPLILIRSDGVVFPSNVYYP</sequence>
<evidence type="ECO:0000256" key="3">
    <source>
        <dbReference type="ARBA" id="ARBA00023015"/>
    </source>
</evidence>
<dbReference type="InterPro" id="IPR040159">
    <property type="entry name" value="CLS_fam"/>
</dbReference>
<feature type="domain" description="RBP-J/Cbf11/Cbf12 DNA binding" evidence="8">
    <location>
        <begin position="312"/>
        <end position="464"/>
    </location>
</feature>
<comment type="subcellular location">
    <subcellularLocation>
        <location evidence="1">Nucleus</location>
    </subcellularLocation>
</comment>
<evidence type="ECO:0000313" key="10">
    <source>
        <dbReference type="EMBL" id="KAJ7346884.1"/>
    </source>
</evidence>
<keyword evidence="4" id="KW-0238">DNA-binding</keyword>
<feature type="compositionally biased region" description="Polar residues" evidence="7">
    <location>
        <begin position="106"/>
        <end position="118"/>
    </location>
</feature>
<dbReference type="GO" id="GO:0000978">
    <property type="term" value="F:RNA polymerase II cis-regulatory region sequence-specific DNA binding"/>
    <property type="evidence" value="ECO:0007669"/>
    <property type="project" value="InterPro"/>
</dbReference>
<evidence type="ECO:0008006" key="12">
    <source>
        <dbReference type="Google" id="ProtNLM"/>
    </source>
</evidence>
<comment type="caution">
    <text evidence="10">The sequence shown here is derived from an EMBL/GenBank/DDBJ whole genome shotgun (WGS) entry which is preliminary data.</text>
</comment>
<dbReference type="EMBL" id="JARIHO010000020">
    <property type="protein sequence ID" value="KAJ7346884.1"/>
    <property type="molecule type" value="Genomic_DNA"/>
</dbReference>
<feature type="compositionally biased region" description="Low complexity" evidence="7">
    <location>
        <begin position="710"/>
        <end position="723"/>
    </location>
</feature>
<dbReference type="InterPro" id="IPR038007">
    <property type="entry name" value="RBP-Jkappa_IPT"/>
</dbReference>
<feature type="domain" description="Beta-trefoil DNA-binding" evidence="9">
    <location>
        <begin position="465"/>
        <end position="784"/>
    </location>
</feature>
<dbReference type="InterPro" id="IPR037095">
    <property type="entry name" value="RBP-J/Cbf11_DNA-bd_sf"/>
</dbReference>
<feature type="compositionally biased region" description="Polar residues" evidence="7">
    <location>
        <begin position="687"/>
        <end position="703"/>
    </location>
</feature>
<dbReference type="FunFam" id="2.60.40.1450:FF:000003">
    <property type="entry name" value="Related to J kappa-recombination signal binding protein"/>
    <property type="match status" value="1"/>
</dbReference>
<dbReference type="Pfam" id="PF09270">
    <property type="entry name" value="BTD"/>
    <property type="match status" value="1"/>
</dbReference>
<comment type="similarity">
    <text evidence="2">Belongs to the Su(H) family.</text>
</comment>
<evidence type="ECO:0000259" key="8">
    <source>
        <dbReference type="SMART" id="SM01267"/>
    </source>
</evidence>